<feature type="compositionally biased region" description="Polar residues" evidence="7">
    <location>
        <begin position="172"/>
        <end position="182"/>
    </location>
</feature>
<dbReference type="PROSITE" id="PS00463">
    <property type="entry name" value="ZN2_CY6_FUNGAL_1"/>
    <property type="match status" value="1"/>
</dbReference>
<feature type="compositionally biased region" description="Basic and acidic residues" evidence="7">
    <location>
        <begin position="131"/>
        <end position="146"/>
    </location>
</feature>
<keyword evidence="4" id="KW-0238">DNA-binding</keyword>
<dbReference type="GO" id="GO:0006351">
    <property type="term" value="P:DNA-templated transcription"/>
    <property type="evidence" value="ECO:0007669"/>
    <property type="project" value="InterPro"/>
</dbReference>
<sequence length="801" mass="89683">MATFWPPTLVMPWSHREGCISAERLSATLDVDLIVAPAHTTGFSMSAHRPDVSEMVYQKGIRRRRLVLSCLVCKKRKVKCDRRLPACTKCAEAGHPTQCKYDERIVAPGDGSEMRSDSPAGSSSPILQRGSDARSDSGGHDDLTDGIRESQRIIGLERHVADLEAKLKQALDQPNTPSSTLSEAEPASPDWVSTNTTRPLIQGASFKTQFYGASHSVGMIAYFEGLRGFLKKAASEHPVLGAQKWTMQPVANGKLGHIPSHELPGVLSQSLPPEPRCRQLMLNYFKHFEGMFRILHGPVFWRRYEDYWAGRTGDPCAFLALLLAAMSCARCLYVDTPILFDGDSSSARNEVIHWLHAVETWHHNQSPKHTTIELFQIKCLLLLSKRVNVVKLKRHYTLSQMLLSNAISIGLHRSPRNLTVKTSFYDQEMRRRLWASVAELEIAESIERGVPSLVSNLYSDIEAPGNFRDEDFDETTFVEPSPQMDEIFTESSLVRYAHTIRSIRHEVNNIVNNPEIHKGLSQTDLGSLHDRIVSKFRALVSWPALPSSSSYTELALLCKAYLELQMYELLIMLHLPFSVDSSMDARSGHSRFVCNSSARNIIGIYSKLSQHGFSQMCLKRTQIVRATLCLCLAESTSFPQDPIYRNTSNSNETVVLIQRSLDVMEERILAHGDGFRGFWLLFAASCFIEAHRDPIASAAWQEKTINRVILLCSKLSLCQVNRGQQKESSDALFARYMKHIQRTSVFAKIEAPAGAAPDANAIHNSSFNDLGPIEPMFEGFGSDAWLDSAMDDFGFYNLAGM</sequence>
<keyword evidence="10" id="KW-1185">Reference proteome</keyword>
<dbReference type="EMBL" id="VIBQ01000014">
    <property type="protein sequence ID" value="KAB8349836.1"/>
    <property type="molecule type" value="Genomic_DNA"/>
</dbReference>
<gene>
    <name evidence="9" type="ORF">FH972_023849</name>
</gene>
<evidence type="ECO:0000256" key="7">
    <source>
        <dbReference type="SAM" id="MobiDB-lite"/>
    </source>
</evidence>
<dbReference type="InterPro" id="IPR036864">
    <property type="entry name" value="Zn2-C6_fun-type_DNA-bd_sf"/>
</dbReference>
<feature type="region of interest" description="Disordered" evidence="7">
    <location>
        <begin position="108"/>
        <end position="146"/>
    </location>
</feature>
<dbReference type="AlphaFoldDB" id="A0A5N6KWR3"/>
<comment type="caution">
    <text evidence="9">The sequence shown here is derived from an EMBL/GenBank/DDBJ whole genome shotgun (WGS) entry which is preliminary data.</text>
</comment>
<dbReference type="PANTHER" id="PTHR31944:SF130">
    <property type="entry name" value="ZN(II)2CYS6 TRANSCRIPTION FACTO (EUROFUNG)"/>
    <property type="match status" value="1"/>
</dbReference>
<keyword evidence="1" id="KW-0479">Metal-binding</keyword>
<evidence type="ECO:0000259" key="8">
    <source>
        <dbReference type="PROSITE" id="PS50048"/>
    </source>
</evidence>
<dbReference type="SMART" id="SM00066">
    <property type="entry name" value="GAL4"/>
    <property type="match status" value="1"/>
</dbReference>
<protein>
    <recommendedName>
        <fullName evidence="8">Zn(2)-C6 fungal-type domain-containing protein</fullName>
    </recommendedName>
</protein>
<dbReference type="OrthoDB" id="4236860at2759"/>
<name>A0A5N6KWR3_9ROSI</name>
<evidence type="ECO:0000313" key="9">
    <source>
        <dbReference type="EMBL" id="KAB8349836.1"/>
    </source>
</evidence>
<keyword evidence="6" id="KW-0539">Nucleus</keyword>
<dbReference type="PROSITE" id="PS50048">
    <property type="entry name" value="ZN2_CY6_FUNGAL_2"/>
    <property type="match status" value="1"/>
</dbReference>
<feature type="domain" description="Zn(2)-C6 fungal-type" evidence="8">
    <location>
        <begin position="69"/>
        <end position="101"/>
    </location>
</feature>
<evidence type="ECO:0000256" key="1">
    <source>
        <dbReference type="ARBA" id="ARBA00022723"/>
    </source>
</evidence>
<evidence type="ECO:0000256" key="5">
    <source>
        <dbReference type="ARBA" id="ARBA00023163"/>
    </source>
</evidence>
<accession>A0A5N6KWR3</accession>
<keyword evidence="3" id="KW-0805">Transcription regulation</keyword>
<organism evidence="9 10">
    <name type="scientific">Carpinus fangiana</name>
    <dbReference type="NCBI Taxonomy" id="176857"/>
    <lineage>
        <taxon>Eukaryota</taxon>
        <taxon>Viridiplantae</taxon>
        <taxon>Streptophyta</taxon>
        <taxon>Embryophyta</taxon>
        <taxon>Tracheophyta</taxon>
        <taxon>Spermatophyta</taxon>
        <taxon>Magnoliopsida</taxon>
        <taxon>eudicotyledons</taxon>
        <taxon>Gunneridae</taxon>
        <taxon>Pentapetalae</taxon>
        <taxon>rosids</taxon>
        <taxon>fabids</taxon>
        <taxon>Fagales</taxon>
        <taxon>Betulaceae</taxon>
        <taxon>Carpinus</taxon>
    </lineage>
</organism>
<dbReference type="GO" id="GO:0000978">
    <property type="term" value="F:RNA polymerase II cis-regulatory region sequence-specific DNA binding"/>
    <property type="evidence" value="ECO:0007669"/>
    <property type="project" value="TreeGrafter"/>
</dbReference>
<keyword evidence="2" id="KW-0862">Zinc</keyword>
<evidence type="ECO:0000313" key="10">
    <source>
        <dbReference type="Proteomes" id="UP000327013"/>
    </source>
</evidence>
<evidence type="ECO:0000256" key="3">
    <source>
        <dbReference type="ARBA" id="ARBA00023015"/>
    </source>
</evidence>
<dbReference type="GO" id="GO:0001228">
    <property type="term" value="F:DNA-binding transcription activator activity, RNA polymerase II-specific"/>
    <property type="evidence" value="ECO:0007669"/>
    <property type="project" value="TreeGrafter"/>
</dbReference>
<evidence type="ECO:0000256" key="4">
    <source>
        <dbReference type="ARBA" id="ARBA00023125"/>
    </source>
</evidence>
<feature type="region of interest" description="Disordered" evidence="7">
    <location>
        <begin position="170"/>
        <end position="194"/>
    </location>
</feature>
<evidence type="ECO:0000256" key="6">
    <source>
        <dbReference type="ARBA" id="ARBA00023242"/>
    </source>
</evidence>
<dbReference type="CDD" id="cd00067">
    <property type="entry name" value="GAL4"/>
    <property type="match status" value="1"/>
</dbReference>
<reference evidence="9 10" key="1">
    <citation type="submission" date="2019-06" db="EMBL/GenBank/DDBJ databases">
        <title>A chromosomal-level reference genome of Carpinus fangiana (Coryloideae, Betulaceae).</title>
        <authorList>
            <person name="Yang X."/>
            <person name="Wang Z."/>
            <person name="Zhang L."/>
            <person name="Hao G."/>
            <person name="Liu J."/>
            <person name="Yang Y."/>
        </authorList>
    </citation>
    <scope>NUCLEOTIDE SEQUENCE [LARGE SCALE GENOMIC DNA]</scope>
    <source>
        <strain evidence="9">Cfa_2016G</strain>
        <tissue evidence="9">Leaf</tissue>
    </source>
</reference>
<dbReference type="PANTHER" id="PTHR31944">
    <property type="entry name" value="HEME-RESPONSIVE ZINC FINGER TRANSCRIPTION FACTOR HAP1"/>
    <property type="match status" value="1"/>
</dbReference>
<dbReference type="InterPro" id="IPR001138">
    <property type="entry name" value="Zn2Cys6_DnaBD"/>
</dbReference>
<dbReference type="GO" id="GO:0005634">
    <property type="term" value="C:nucleus"/>
    <property type="evidence" value="ECO:0007669"/>
    <property type="project" value="TreeGrafter"/>
</dbReference>
<dbReference type="Gene3D" id="4.10.240.10">
    <property type="entry name" value="Zn(2)-C6 fungal-type DNA-binding domain"/>
    <property type="match status" value="1"/>
</dbReference>
<dbReference type="Proteomes" id="UP000327013">
    <property type="component" value="Unassembled WGS sequence"/>
</dbReference>
<dbReference type="Pfam" id="PF04082">
    <property type="entry name" value="Fungal_trans"/>
    <property type="match status" value="1"/>
</dbReference>
<evidence type="ECO:0000256" key="2">
    <source>
        <dbReference type="ARBA" id="ARBA00022833"/>
    </source>
</evidence>
<dbReference type="Pfam" id="PF00172">
    <property type="entry name" value="Zn_clus"/>
    <property type="match status" value="1"/>
</dbReference>
<dbReference type="GO" id="GO:0008270">
    <property type="term" value="F:zinc ion binding"/>
    <property type="evidence" value="ECO:0007669"/>
    <property type="project" value="InterPro"/>
</dbReference>
<keyword evidence="5" id="KW-0804">Transcription</keyword>
<dbReference type="SUPFAM" id="SSF57701">
    <property type="entry name" value="Zn2/Cys6 DNA-binding domain"/>
    <property type="match status" value="1"/>
</dbReference>
<proteinExistence type="predicted"/>
<dbReference type="InterPro" id="IPR051430">
    <property type="entry name" value="Fungal_TF_Env_Response"/>
</dbReference>
<dbReference type="InterPro" id="IPR007219">
    <property type="entry name" value="XnlR_reg_dom"/>
</dbReference>
<dbReference type="CDD" id="cd12148">
    <property type="entry name" value="fungal_TF_MHR"/>
    <property type="match status" value="1"/>
</dbReference>